<feature type="transmembrane region" description="Helical" evidence="9">
    <location>
        <begin position="119"/>
        <end position="151"/>
    </location>
</feature>
<dbReference type="GO" id="GO:0043190">
    <property type="term" value="C:ATP-binding cassette (ABC) transporter complex"/>
    <property type="evidence" value="ECO:0007669"/>
    <property type="project" value="InterPro"/>
</dbReference>
<gene>
    <name evidence="11" type="ORF">LX80_01757</name>
</gene>
<dbReference type="GO" id="GO:0015920">
    <property type="term" value="P:lipopolysaccharide transport"/>
    <property type="evidence" value="ECO:0007669"/>
    <property type="project" value="TreeGrafter"/>
</dbReference>
<name>A0A2W7SHC8_9BACT</name>
<evidence type="ECO:0000256" key="3">
    <source>
        <dbReference type="ARBA" id="ARBA00022448"/>
    </source>
</evidence>
<dbReference type="InterPro" id="IPR013525">
    <property type="entry name" value="ABC2_TM"/>
</dbReference>
<keyword evidence="4 9" id="KW-1003">Cell membrane</keyword>
<comment type="caution">
    <text evidence="11">The sequence shown here is derived from an EMBL/GenBank/DDBJ whole genome shotgun (WGS) entry which is preliminary data.</text>
</comment>
<dbReference type="OrthoDB" id="9786910at2"/>
<feature type="transmembrane region" description="Helical" evidence="9">
    <location>
        <begin position="253"/>
        <end position="272"/>
    </location>
</feature>
<accession>A0A2W7SHC8</accession>
<evidence type="ECO:0000256" key="6">
    <source>
        <dbReference type="ARBA" id="ARBA00022692"/>
    </source>
</evidence>
<comment type="subcellular location">
    <subcellularLocation>
        <location evidence="1">Cell inner membrane</location>
        <topology evidence="1">Multi-pass membrane protein</topology>
    </subcellularLocation>
    <subcellularLocation>
        <location evidence="9">Cell membrane</location>
        <topology evidence="9">Multi-pass membrane protein</topology>
    </subcellularLocation>
</comment>
<proteinExistence type="inferred from homology"/>
<feature type="transmembrane region" description="Helical" evidence="9">
    <location>
        <begin position="53"/>
        <end position="74"/>
    </location>
</feature>
<keyword evidence="6 9" id="KW-0812">Transmembrane</keyword>
<reference evidence="11 12" key="1">
    <citation type="submission" date="2018-06" db="EMBL/GenBank/DDBJ databases">
        <title>Genomic Encyclopedia of Archaeal and Bacterial Type Strains, Phase II (KMG-II): from individual species to whole genera.</title>
        <authorList>
            <person name="Goeker M."/>
        </authorList>
    </citation>
    <scope>NUCLEOTIDE SEQUENCE [LARGE SCALE GENOMIC DNA]</scope>
    <source>
        <strain evidence="11 12">DSM 23241</strain>
    </source>
</reference>
<feature type="transmembrane region" description="Helical" evidence="9">
    <location>
        <begin position="195"/>
        <end position="214"/>
    </location>
</feature>
<dbReference type="InterPro" id="IPR000412">
    <property type="entry name" value="ABC_2_transport"/>
</dbReference>
<evidence type="ECO:0000256" key="8">
    <source>
        <dbReference type="ARBA" id="ARBA00023136"/>
    </source>
</evidence>
<dbReference type="PIRSF" id="PIRSF006648">
    <property type="entry name" value="DrrB"/>
    <property type="match status" value="1"/>
</dbReference>
<evidence type="ECO:0000256" key="1">
    <source>
        <dbReference type="ARBA" id="ARBA00004429"/>
    </source>
</evidence>
<evidence type="ECO:0000256" key="7">
    <source>
        <dbReference type="ARBA" id="ARBA00022989"/>
    </source>
</evidence>
<sequence length="283" mass="32296">MHEEKAEWTEIIEPRAHLLDLKLRELWRYCDLLIMLVRRDFVATYKQTILGPIWFFIQPLLTTVTYMLIFGNIAKISTDGLPMAVFYLAGITIWNYYADSLNKTATVFRDNANIFGKVYFPRLIMPLSIVVSNLVRLGIQVSLFLLIWAYYLISGANLHPNLYLLLVPLVVVLMAFQALGLGMIISALTTKYRDLIFLLTFGVQLLMYATPVIYPMSALPKKYAMVIHANPLSELVELFRYAFTGSGQVSWEGLAYSVVCTVVLLVLGALIFNRVERKFMDTV</sequence>
<evidence type="ECO:0000256" key="2">
    <source>
        <dbReference type="ARBA" id="ARBA00007783"/>
    </source>
</evidence>
<keyword evidence="8 9" id="KW-0472">Membrane</keyword>
<organism evidence="11 12">
    <name type="scientific">Hydrotalea sandarakina</name>
    <dbReference type="NCBI Taxonomy" id="1004304"/>
    <lineage>
        <taxon>Bacteria</taxon>
        <taxon>Pseudomonadati</taxon>
        <taxon>Bacteroidota</taxon>
        <taxon>Chitinophagia</taxon>
        <taxon>Chitinophagales</taxon>
        <taxon>Chitinophagaceae</taxon>
        <taxon>Hydrotalea</taxon>
    </lineage>
</organism>
<dbReference type="PANTHER" id="PTHR30413:SF8">
    <property type="entry name" value="TRANSPORT PERMEASE PROTEIN"/>
    <property type="match status" value="1"/>
</dbReference>
<evidence type="ECO:0000256" key="4">
    <source>
        <dbReference type="ARBA" id="ARBA00022475"/>
    </source>
</evidence>
<dbReference type="EMBL" id="QKZV01000005">
    <property type="protein sequence ID" value="PZX62275.1"/>
    <property type="molecule type" value="Genomic_DNA"/>
</dbReference>
<keyword evidence="3 9" id="KW-0813">Transport</keyword>
<evidence type="ECO:0000313" key="12">
    <source>
        <dbReference type="Proteomes" id="UP000249720"/>
    </source>
</evidence>
<evidence type="ECO:0000259" key="10">
    <source>
        <dbReference type="PROSITE" id="PS51012"/>
    </source>
</evidence>
<evidence type="ECO:0000256" key="9">
    <source>
        <dbReference type="RuleBase" id="RU361157"/>
    </source>
</evidence>
<dbReference type="Proteomes" id="UP000249720">
    <property type="component" value="Unassembled WGS sequence"/>
</dbReference>
<dbReference type="InterPro" id="IPR047817">
    <property type="entry name" value="ABC2_TM_bact-type"/>
</dbReference>
<dbReference type="RefSeq" id="WP_111295369.1">
    <property type="nucleotide sequence ID" value="NZ_QKZV01000005.1"/>
</dbReference>
<keyword evidence="12" id="KW-1185">Reference proteome</keyword>
<evidence type="ECO:0000256" key="5">
    <source>
        <dbReference type="ARBA" id="ARBA00022519"/>
    </source>
</evidence>
<dbReference type="PRINTS" id="PR00164">
    <property type="entry name" value="ABC2TRNSPORT"/>
</dbReference>
<dbReference type="GO" id="GO:0140359">
    <property type="term" value="F:ABC-type transporter activity"/>
    <property type="evidence" value="ECO:0007669"/>
    <property type="project" value="InterPro"/>
</dbReference>
<keyword evidence="7 9" id="KW-1133">Transmembrane helix</keyword>
<dbReference type="PANTHER" id="PTHR30413">
    <property type="entry name" value="INNER MEMBRANE TRANSPORT PERMEASE"/>
    <property type="match status" value="1"/>
</dbReference>
<feature type="transmembrane region" description="Helical" evidence="9">
    <location>
        <begin position="80"/>
        <end position="98"/>
    </location>
</feature>
<dbReference type="Pfam" id="PF01061">
    <property type="entry name" value="ABC2_membrane"/>
    <property type="match status" value="1"/>
</dbReference>
<comment type="similarity">
    <text evidence="2 9">Belongs to the ABC-2 integral membrane protein family.</text>
</comment>
<protein>
    <recommendedName>
        <fullName evidence="9">Transport permease protein</fullName>
    </recommendedName>
</protein>
<feature type="domain" description="ABC transmembrane type-2" evidence="10">
    <location>
        <begin position="50"/>
        <end position="275"/>
    </location>
</feature>
<keyword evidence="5" id="KW-0997">Cell inner membrane</keyword>
<dbReference type="PROSITE" id="PS51012">
    <property type="entry name" value="ABC_TM2"/>
    <property type="match status" value="1"/>
</dbReference>
<dbReference type="AlphaFoldDB" id="A0A2W7SHC8"/>
<feature type="transmembrane region" description="Helical" evidence="9">
    <location>
        <begin position="163"/>
        <end position="188"/>
    </location>
</feature>
<evidence type="ECO:0000313" key="11">
    <source>
        <dbReference type="EMBL" id="PZX62275.1"/>
    </source>
</evidence>